<protein>
    <recommendedName>
        <fullName evidence="15">Cytochrome b5 heme-binding domain-containing protein</fullName>
    </recommendedName>
</protein>
<dbReference type="RefSeq" id="XP_016608649.1">
    <property type="nucleotide sequence ID" value="XM_016751987.1"/>
</dbReference>
<evidence type="ECO:0000256" key="9">
    <source>
        <dbReference type="ARBA" id="ARBA00023002"/>
    </source>
</evidence>
<evidence type="ECO:0000256" key="8">
    <source>
        <dbReference type="ARBA" id="ARBA00022989"/>
    </source>
</evidence>
<dbReference type="eggNOG" id="KOG1600">
    <property type="taxonomic scope" value="Eukaryota"/>
</dbReference>
<keyword evidence="10" id="KW-0408">Iron</keyword>
<sequence length="394" mass="45863">MVSLRDIDLMGTIVLTTIPLLAIYTVFCVPLTWKTAVWSIVYYFTTGFGITAGYHRYWSHRSYDAAKPYQLFMALAGAGAAEGSIKWWSRHHRAHHRWTDTDRDPYSAHKGFWHSHILWMMIKENPKKRGLVDINDLNKDPIVMWQHKNFIPVMLFMAFVFPTLVAGIGWGDWMGGYFWAGITRLLFVHHATFCVNSLAHWLGETSFDDRFTPRDHFITALITMGEGYHNFHHEFPSDFRNAIFFWQYDPTKWLIWFCSLFGLTYNLHVFPENEVQKGRLQMQEKKIAQLKAKLKWGPPLETLPEYSFDEFRSLVKDQGKQLLIIEGTIYDVENFIDHHPGGRMFLKAGLGRDMTNSFNGGVYDHHNAARNLLSGLRFGRLQGQVPETYKAKDE</sequence>
<evidence type="ECO:0000256" key="4">
    <source>
        <dbReference type="ARBA" id="ARBA00022617"/>
    </source>
</evidence>
<dbReference type="PANTHER" id="PTHR11351:SF31">
    <property type="entry name" value="DESATURASE 1, ISOFORM A-RELATED"/>
    <property type="match status" value="1"/>
</dbReference>
<dbReference type="PANTHER" id="PTHR11351">
    <property type="entry name" value="ACYL-COA DESATURASE"/>
    <property type="match status" value="1"/>
</dbReference>
<comment type="similarity">
    <text evidence="2">Belongs to the fatty acid desaturase type 1 family.</text>
</comment>
<name>A0A0L0HIB7_SPIPD</name>
<evidence type="ECO:0000313" key="16">
    <source>
        <dbReference type="EMBL" id="KND00610.1"/>
    </source>
</evidence>
<dbReference type="GeneID" id="27687230"/>
<feature type="transmembrane region" description="Helical" evidence="14">
    <location>
        <begin position="253"/>
        <end position="270"/>
    </location>
</feature>
<dbReference type="GO" id="GO:0006636">
    <property type="term" value="P:unsaturated fatty acid biosynthetic process"/>
    <property type="evidence" value="ECO:0007669"/>
    <property type="project" value="EnsemblFungi"/>
</dbReference>
<reference evidence="16 17" key="1">
    <citation type="submission" date="2009-08" db="EMBL/GenBank/DDBJ databases">
        <title>The Genome Sequence of Spizellomyces punctatus strain DAOM BR117.</title>
        <authorList>
            <consortium name="The Broad Institute Genome Sequencing Platform"/>
            <person name="Russ C."/>
            <person name="Cuomo C."/>
            <person name="Shea T."/>
            <person name="Young S.K."/>
            <person name="Zeng Q."/>
            <person name="Koehrsen M."/>
            <person name="Haas B."/>
            <person name="Borodovsky M."/>
            <person name="Guigo R."/>
            <person name="Alvarado L."/>
            <person name="Berlin A."/>
            <person name="Bochicchio J."/>
            <person name="Borenstein D."/>
            <person name="Chapman S."/>
            <person name="Chen Z."/>
            <person name="Engels R."/>
            <person name="Freedman E."/>
            <person name="Gellesch M."/>
            <person name="Goldberg J."/>
            <person name="Griggs A."/>
            <person name="Gujja S."/>
            <person name="Heiman D."/>
            <person name="Hepburn T."/>
            <person name="Howarth C."/>
            <person name="Jen D."/>
            <person name="Larson L."/>
            <person name="Lewis B."/>
            <person name="Mehta T."/>
            <person name="Park D."/>
            <person name="Pearson M."/>
            <person name="Roberts A."/>
            <person name="Saif S."/>
            <person name="Shenoy N."/>
            <person name="Sisk P."/>
            <person name="Stolte C."/>
            <person name="Sykes S."/>
            <person name="Thomson T."/>
            <person name="Walk T."/>
            <person name="White J."/>
            <person name="Yandava C."/>
            <person name="Burger G."/>
            <person name="Gray M.W."/>
            <person name="Holland P.W.H."/>
            <person name="King N."/>
            <person name="Lang F.B.F."/>
            <person name="Roger A.J."/>
            <person name="Ruiz-Trillo I."/>
            <person name="Lander E."/>
            <person name="Nusbaum C."/>
        </authorList>
    </citation>
    <scope>NUCLEOTIDE SEQUENCE [LARGE SCALE GENOMIC DNA]</scope>
    <source>
        <strain evidence="16 17">DAOM BR117</strain>
    </source>
</reference>
<evidence type="ECO:0000259" key="15">
    <source>
        <dbReference type="PROSITE" id="PS50255"/>
    </source>
</evidence>
<proteinExistence type="inferred from homology"/>
<dbReference type="OMA" id="WNDWRGG"/>
<dbReference type="GO" id="GO:0020037">
    <property type="term" value="F:heme binding"/>
    <property type="evidence" value="ECO:0007669"/>
    <property type="project" value="InterPro"/>
</dbReference>
<dbReference type="OrthoDB" id="10260134at2759"/>
<evidence type="ECO:0000256" key="6">
    <source>
        <dbReference type="ARBA" id="ARBA00022723"/>
    </source>
</evidence>
<dbReference type="VEuPathDB" id="FungiDB:SPPG_03737"/>
<dbReference type="GO" id="GO:0005789">
    <property type="term" value="C:endoplasmic reticulum membrane"/>
    <property type="evidence" value="ECO:0007669"/>
    <property type="project" value="EnsemblFungi"/>
</dbReference>
<dbReference type="PRINTS" id="PR00075">
    <property type="entry name" value="FACDDSATRASE"/>
</dbReference>
<dbReference type="PIRSF" id="PIRSF000345">
    <property type="entry name" value="OLE1"/>
    <property type="match status" value="1"/>
</dbReference>
<keyword evidence="13" id="KW-0275">Fatty acid biosynthesis</keyword>
<feature type="domain" description="Cytochrome b5 heme-binding" evidence="15">
    <location>
        <begin position="303"/>
        <end position="382"/>
    </location>
</feature>
<dbReference type="SMART" id="SM01117">
    <property type="entry name" value="Cyt-b5"/>
    <property type="match status" value="1"/>
</dbReference>
<evidence type="ECO:0000256" key="10">
    <source>
        <dbReference type="ARBA" id="ARBA00023004"/>
    </source>
</evidence>
<organism evidence="16 17">
    <name type="scientific">Spizellomyces punctatus (strain DAOM BR117)</name>
    <dbReference type="NCBI Taxonomy" id="645134"/>
    <lineage>
        <taxon>Eukaryota</taxon>
        <taxon>Fungi</taxon>
        <taxon>Fungi incertae sedis</taxon>
        <taxon>Chytridiomycota</taxon>
        <taxon>Chytridiomycota incertae sedis</taxon>
        <taxon>Chytridiomycetes</taxon>
        <taxon>Spizellomycetales</taxon>
        <taxon>Spizellomycetaceae</taxon>
        <taxon>Spizellomyces</taxon>
    </lineage>
</organism>
<keyword evidence="9" id="KW-0560">Oxidoreductase</keyword>
<feature type="transmembrane region" description="Helical" evidence="14">
    <location>
        <begin position="40"/>
        <end position="57"/>
    </location>
</feature>
<dbReference type="GO" id="GO:0005506">
    <property type="term" value="F:iron ion binding"/>
    <property type="evidence" value="ECO:0007669"/>
    <property type="project" value="TreeGrafter"/>
</dbReference>
<dbReference type="EMBL" id="KQ257455">
    <property type="protein sequence ID" value="KND00610.1"/>
    <property type="molecule type" value="Genomic_DNA"/>
</dbReference>
<dbReference type="AlphaFoldDB" id="A0A0L0HIB7"/>
<evidence type="ECO:0000256" key="14">
    <source>
        <dbReference type="SAM" id="Phobius"/>
    </source>
</evidence>
<keyword evidence="11" id="KW-0443">Lipid metabolism</keyword>
<keyword evidence="7" id="KW-0276">Fatty acid metabolism</keyword>
<dbReference type="InterPro" id="IPR018506">
    <property type="entry name" value="Cyt_B5_heme-BS"/>
</dbReference>
<evidence type="ECO:0000256" key="11">
    <source>
        <dbReference type="ARBA" id="ARBA00023098"/>
    </source>
</evidence>
<dbReference type="FunCoup" id="A0A0L0HIB7">
    <property type="interactions" value="170"/>
</dbReference>
<dbReference type="SUPFAM" id="SSF55856">
    <property type="entry name" value="Cytochrome b5-like heme/steroid binding domain"/>
    <property type="match status" value="1"/>
</dbReference>
<feature type="transmembrane region" description="Helical" evidence="14">
    <location>
        <begin position="149"/>
        <end position="170"/>
    </location>
</feature>
<dbReference type="InterPro" id="IPR009160">
    <property type="entry name" value="Acyl-CoA_deSatase_haem/ster-bd"/>
</dbReference>
<keyword evidence="17" id="KW-1185">Reference proteome</keyword>
<evidence type="ECO:0000256" key="2">
    <source>
        <dbReference type="ARBA" id="ARBA00009295"/>
    </source>
</evidence>
<keyword evidence="5 14" id="KW-0812">Transmembrane</keyword>
<keyword evidence="3" id="KW-0444">Lipid biosynthesis</keyword>
<evidence type="ECO:0000256" key="7">
    <source>
        <dbReference type="ARBA" id="ARBA00022832"/>
    </source>
</evidence>
<evidence type="ECO:0000256" key="1">
    <source>
        <dbReference type="ARBA" id="ARBA00004141"/>
    </source>
</evidence>
<dbReference type="InterPro" id="IPR001199">
    <property type="entry name" value="Cyt_B5-like_heme/steroid-bd"/>
</dbReference>
<keyword evidence="4" id="KW-0349">Heme</keyword>
<dbReference type="GO" id="GO:0009055">
    <property type="term" value="F:electron transfer activity"/>
    <property type="evidence" value="ECO:0007669"/>
    <property type="project" value="EnsemblFungi"/>
</dbReference>
<dbReference type="Pfam" id="PF00487">
    <property type="entry name" value="FA_desaturase"/>
    <property type="match status" value="1"/>
</dbReference>
<dbReference type="PROSITE" id="PS50255">
    <property type="entry name" value="CYTOCHROME_B5_2"/>
    <property type="match status" value="1"/>
</dbReference>
<evidence type="ECO:0000256" key="3">
    <source>
        <dbReference type="ARBA" id="ARBA00022516"/>
    </source>
</evidence>
<dbReference type="InterPro" id="IPR015876">
    <property type="entry name" value="Acyl-CoA_DS"/>
</dbReference>
<evidence type="ECO:0000256" key="13">
    <source>
        <dbReference type="ARBA" id="ARBA00023160"/>
    </source>
</evidence>
<dbReference type="GO" id="GO:0032541">
    <property type="term" value="C:cortical endoplasmic reticulum"/>
    <property type="evidence" value="ECO:0007669"/>
    <property type="project" value="EnsemblFungi"/>
</dbReference>
<dbReference type="GO" id="GO:0004768">
    <property type="term" value="F:stearoyl-CoA 9-desaturase activity"/>
    <property type="evidence" value="ECO:0007669"/>
    <property type="project" value="EnsemblFungi"/>
</dbReference>
<feature type="transmembrane region" description="Helical" evidence="14">
    <location>
        <begin position="12"/>
        <end position="33"/>
    </location>
</feature>
<keyword evidence="6" id="KW-0479">Metal-binding</keyword>
<dbReference type="Gene3D" id="3.10.120.10">
    <property type="entry name" value="Cytochrome b5-like heme/steroid binding domain"/>
    <property type="match status" value="1"/>
</dbReference>
<dbReference type="InterPro" id="IPR005804">
    <property type="entry name" value="FA_desaturase_dom"/>
</dbReference>
<dbReference type="GO" id="GO:0097038">
    <property type="term" value="C:perinuclear endoplasmic reticulum"/>
    <property type="evidence" value="ECO:0007669"/>
    <property type="project" value="EnsemblFungi"/>
</dbReference>
<keyword evidence="12 14" id="KW-0472">Membrane</keyword>
<evidence type="ECO:0000313" key="17">
    <source>
        <dbReference type="Proteomes" id="UP000053201"/>
    </source>
</evidence>
<dbReference type="PROSITE" id="PS00191">
    <property type="entry name" value="CYTOCHROME_B5_1"/>
    <property type="match status" value="1"/>
</dbReference>
<dbReference type="Proteomes" id="UP000053201">
    <property type="component" value="Unassembled WGS sequence"/>
</dbReference>
<accession>A0A0L0HIB7</accession>
<dbReference type="CDD" id="cd03505">
    <property type="entry name" value="Delta9-FADS-like"/>
    <property type="match status" value="1"/>
</dbReference>
<dbReference type="InterPro" id="IPR036400">
    <property type="entry name" value="Cyt_B5-like_heme/steroid_sf"/>
</dbReference>
<dbReference type="STRING" id="645134.A0A0L0HIB7"/>
<keyword evidence="8 14" id="KW-1133">Transmembrane helix</keyword>
<dbReference type="Pfam" id="PF00173">
    <property type="entry name" value="Cyt-b5"/>
    <property type="match status" value="1"/>
</dbReference>
<comment type="subcellular location">
    <subcellularLocation>
        <location evidence="1">Membrane</location>
        <topology evidence="1">Multi-pass membrane protein</topology>
    </subcellularLocation>
</comment>
<evidence type="ECO:0000256" key="12">
    <source>
        <dbReference type="ARBA" id="ARBA00023136"/>
    </source>
</evidence>
<evidence type="ECO:0000256" key="5">
    <source>
        <dbReference type="ARBA" id="ARBA00022692"/>
    </source>
</evidence>
<dbReference type="InParanoid" id="A0A0L0HIB7"/>
<gene>
    <name evidence="16" type="ORF">SPPG_03737</name>
</gene>
<dbReference type="eggNOG" id="KOG0537">
    <property type="taxonomic scope" value="Eukaryota"/>
</dbReference>
<dbReference type="GO" id="GO:0000001">
    <property type="term" value="P:mitochondrion inheritance"/>
    <property type="evidence" value="ECO:0007669"/>
    <property type="project" value="EnsemblFungi"/>
</dbReference>